<protein>
    <recommendedName>
        <fullName evidence="8">MFS general substrate transporter</fullName>
    </recommendedName>
</protein>
<comment type="caution">
    <text evidence="6">The sequence shown here is derived from an EMBL/GenBank/DDBJ whole genome shotgun (WGS) entry which is preliminary data.</text>
</comment>
<comment type="subcellular location">
    <subcellularLocation>
        <location evidence="1">Membrane</location>
        <topology evidence="1">Multi-pass membrane protein</topology>
    </subcellularLocation>
</comment>
<dbReference type="PANTHER" id="PTHR23501:SF107">
    <property type="entry name" value="TRANSPORTER, PUTATIVE (AFU_ORTHOLOGUE AFUA_7G04730)-RELATED"/>
    <property type="match status" value="1"/>
</dbReference>
<evidence type="ECO:0000313" key="7">
    <source>
        <dbReference type="Proteomes" id="UP000247233"/>
    </source>
</evidence>
<evidence type="ECO:0000256" key="4">
    <source>
        <dbReference type="ARBA" id="ARBA00023136"/>
    </source>
</evidence>
<feature type="transmembrane region" description="Helical" evidence="5">
    <location>
        <begin position="12"/>
        <end position="32"/>
    </location>
</feature>
<feature type="transmembrane region" description="Helical" evidence="5">
    <location>
        <begin position="150"/>
        <end position="168"/>
    </location>
</feature>
<feature type="transmembrane region" description="Helical" evidence="5">
    <location>
        <begin position="44"/>
        <end position="62"/>
    </location>
</feature>
<feature type="transmembrane region" description="Helical" evidence="5">
    <location>
        <begin position="82"/>
        <end position="104"/>
    </location>
</feature>
<dbReference type="GO" id="GO:0005886">
    <property type="term" value="C:plasma membrane"/>
    <property type="evidence" value="ECO:0007669"/>
    <property type="project" value="TreeGrafter"/>
</dbReference>
<reference evidence="6 7" key="1">
    <citation type="submission" date="2016-12" db="EMBL/GenBank/DDBJ databases">
        <title>The genomes of Aspergillus section Nigri reveals drivers in fungal speciation.</title>
        <authorList>
            <consortium name="DOE Joint Genome Institute"/>
            <person name="Vesth T.C."/>
            <person name="Nybo J."/>
            <person name="Theobald S."/>
            <person name="Brandl J."/>
            <person name="Frisvad J.C."/>
            <person name="Nielsen K.F."/>
            <person name="Lyhne E.K."/>
            <person name="Kogle M.E."/>
            <person name="Kuo A."/>
            <person name="Riley R."/>
            <person name="Clum A."/>
            <person name="Nolan M."/>
            <person name="Lipzen A."/>
            <person name="Salamov A."/>
            <person name="Henrissat B."/>
            <person name="Wiebenga A."/>
            <person name="De Vries R.P."/>
            <person name="Grigoriev I.V."/>
            <person name="Mortensen U.H."/>
            <person name="Andersen M.R."/>
            <person name="Baker S.E."/>
        </authorList>
    </citation>
    <scope>NUCLEOTIDE SEQUENCE [LARGE SCALE GENOMIC DNA]</scope>
    <source>
        <strain evidence="6 7">CBS 117.55</strain>
    </source>
</reference>
<keyword evidence="7" id="KW-1185">Reference proteome</keyword>
<dbReference type="GeneID" id="37066426"/>
<evidence type="ECO:0000256" key="3">
    <source>
        <dbReference type="ARBA" id="ARBA00022989"/>
    </source>
</evidence>
<dbReference type="InterPro" id="IPR036259">
    <property type="entry name" value="MFS_trans_sf"/>
</dbReference>
<dbReference type="OrthoDB" id="4078873at2759"/>
<accession>A0A317V8B8</accession>
<keyword evidence="4 5" id="KW-0472">Membrane</keyword>
<evidence type="ECO:0000256" key="1">
    <source>
        <dbReference type="ARBA" id="ARBA00004141"/>
    </source>
</evidence>
<organism evidence="6 7">
    <name type="scientific">Aspergillus heteromorphus CBS 117.55</name>
    <dbReference type="NCBI Taxonomy" id="1448321"/>
    <lineage>
        <taxon>Eukaryota</taxon>
        <taxon>Fungi</taxon>
        <taxon>Dikarya</taxon>
        <taxon>Ascomycota</taxon>
        <taxon>Pezizomycotina</taxon>
        <taxon>Eurotiomycetes</taxon>
        <taxon>Eurotiomycetidae</taxon>
        <taxon>Eurotiales</taxon>
        <taxon>Aspergillaceae</taxon>
        <taxon>Aspergillus</taxon>
        <taxon>Aspergillus subgen. Circumdati</taxon>
    </lineage>
</organism>
<gene>
    <name evidence="6" type="ORF">BO70DRAFT_365897</name>
</gene>
<dbReference type="Proteomes" id="UP000247233">
    <property type="component" value="Unassembled WGS sequence"/>
</dbReference>
<keyword evidence="2 5" id="KW-0812">Transmembrane</keyword>
<evidence type="ECO:0000256" key="5">
    <source>
        <dbReference type="SAM" id="Phobius"/>
    </source>
</evidence>
<dbReference type="EMBL" id="MSFL01000034">
    <property type="protein sequence ID" value="PWY69082.1"/>
    <property type="molecule type" value="Genomic_DNA"/>
</dbReference>
<dbReference type="RefSeq" id="XP_025395438.1">
    <property type="nucleotide sequence ID" value="XM_025544189.1"/>
</dbReference>
<proteinExistence type="predicted"/>
<sequence>MESIVYYVNEFDIVGGFLLTAAFLLLLLPFSLTPYGIAQYKSAIFISMIVIGFFLFIAFGLWERYGAHSHFIQWQVFKQPTVVGACGLSAFLFFSHYAWELYFYNFPMVVNGLSISMTGYGGQIYNVGSCFWSAVFGISVYVTKQFKYSCLGFGLPLILLGAGLMIHFRTPAGTSGISPCVKYLLPSGAGHW</sequence>
<evidence type="ECO:0008006" key="8">
    <source>
        <dbReference type="Google" id="ProtNLM"/>
    </source>
</evidence>
<name>A0A317V8B8_9EURO</name>
<dbReference type="VEuPathDB" id="FungiDB:BO70DRAFT_365897"/>
<dbReference type="GO" id="GO:0022857">
    <property type="term" value="F:transmembrane transporter activity"/>
    <property type="evidence" value="ECO:0007669"/>
    <property type="project" value="TreeGrafter"/>
</dbReference>
<dbReference type="AlphaFoldDB" id="A0A317V8B8"/>
<dbReference type="SUPFAM" id="SSF103473">
    <property type="entry name" value="MFS general substrate transporter"/>
    <property type="match status" value="1"/>
</dbReference>
<dbReference type="PANTHER" id="PTHR23501">
    <property type="entry name" value="MAJOR FACILITATOR SUPERFAMILY"/>
    <property type="match status" value="1"/>
</dbReference>
<evidence type="ECO:0000256" key="2">
    <source>
        <dbReference type="ARBA" id="ARBA00022692"/>
    </source>
</evidence>
<evidence type="ECO:0000313" key="6">
    <source>
        <dbReference type="EMBL" id="PWY69082.1"/>
    </source>
</evidence>
<feature type="transmembrane region" description="Helical" evidence="5">
    <location>
        <begin position="124"/>
        <end position="143"/>
    </location>
</feature>
<keyword evidence="3 5" id="KW-1133">Transmembrane helix</keyword>